<dbReference type="EMBL" id="AP025739">
    <property type="protein sequence ID" value="BDI29560.1"/>
    <property type="molecule type" value="Genomic_DNA"/>
</dbReference>
<dbReference type="InterPro" id="IPR000639">
    <property type="entry name" value="Epox_hydrolase-like"/>
</dbReference>
<dbReference type="Proteomes" id="UP000287394">
    <property type="component" value="Chromosome"/>
</dbReference>
<accession>A0A402CYZ5</accession>
<dbReference type="KEGG" id="ccot:CCAX7_16110"/>
<proteinExistence type="predicted"/>
<dbReference type="InterPro" id="IPR029058">
    <property type="entry name" value="AB_hydrolase_fold"/>
</dbReference>
<keyword evidence="2" id="KW-1185">Reference proteome</keyword>
<evidence type="ECO:0000313" key="2">
    <source>
        <dbReference type="Proteomes" id="UP000287394"/>
    </source>
</evidence>
<reference evidence="1 2" key="1">
    <citation type="journal article" date="2019" name="Int. J. Syst. Evol. Microbiol.">
        <title>Capsulimonas corticalis gen. nov., sp. nov., an aerobic capsulated bacterium, of a novel bacterial order, Capsulimonadales ord. nov., of the class Armatimonadia of the phylum Armatimonadetes.</title>
        <authorList>
            <person name="Li J."/>
            <person name="Kudo C."/>
            <person name="Tonouchi A."/>
        </authorList>
    </citation>
    <scope>NUCLEOTIDE SEQUENCE [LARGE SCALE GENOMIC DNA]</scope>
    <source>
        <strain evidence="1 2">AX-7</strain>
    </source>
</reference>
<dbReference type="Gene3D" id="3.40.50.1820">
    <property type="entry name" value="alpha/beta hydrolase"/>
    <property type="match status" value="1"/>
</dbReference>
<protein>
    <submittedName>
        <fullName evidence="1">Hydrolase</fullName>
    </submittedName>
</protein>
<dbReference type="PRINTS" id="PR00412">
    <property type="entry name" value="EPOXHYDRLASE"/>
</dbReference>
<dbReference type="PANTHER" id="PTHR43798:SF33">
    <property type="entry name" value="HYDROLASE, PUTATIVE (AFU_ORTHOLOGUE AFUA_2G14860)-RELATED"/>
    <property type="match status" value="1"/>
</dbReference>
<dbReference type="Pfam" id="PF00561">
    <property type="entry name" value="Abhydrolase_1"/>
    <property type="match status" value="1"/>
</dbReference>
<dbReference type="GO" id="GO:0016787">
    <property type="term" value="F:hydrolase activity"/>
    <property type="evidence" value="ECO:0007669"/>
    <property type="project" value="UniProtKB-KW"/>
</dbReference>
<dbReference type="InterPro" id="IPR000073">
    <property type="entry name" value="AB_hydrolase_1"/>
</dbReference>
<organism evidence="1 2">
    <name type="scientific">Capsulimonas corticalis</name>
    <dbReference type="NCBI Taxonomy" id="2219043"/>
    <lineage>
        <taxon>Bacteria</taxon>
        <taxon>Bacillati</taxon>
        <taxon>Armatimonadota</taxon>
        <taxon>Armatimonadia</taxon>
        <taxon>Capsulimonadales</taxon>
        <taxon>Capsulimonadaceae</taxon>
        <taxon>Capsulimonas</taxon>
    </lineage>
</organism>
<dbReference type="SUPFAM" id="SSF53474">
    <property type="entry name" value="alpha/beta-Hydrolases"/>
    <property type="match status" value="1"/>
</dbReference>
<gene>
    <name evidence="1" type="ORF">CCAX7_16110</name>
</gene>
<evidence type="ECO:0000313" key="1">
    <source>
        <dbReference type="EMBL" id="BDI29560.1"/>
    </source>
</evidence>
<name>A0A402CYZ5_9BACT</name>
<dbReference type="InterPro" id="IPR050266">
    <property type="entry name" value="AB_hydrolase_sf"/>
</dbReference>
<dbReference type="PANTHER" id="PTHR43798">
    <property type="entry name" value="MONOACYLGLYCEROL LIPASE"/>
    <property type="match status" value="1"/>
</dbReference>
<keyword evidence="1" id="KW-0378">Hydrolase</keyword>
<dbReference type="GO" id="GO:0016020">
    <property type="term" value="C:membrane"/>
    <property type="evidence" value="ECO:0007669"/>
    <property type="project" value="TreeGrafter"/>
</dbReference>
<dbReference type="OrthoDB" id="7267294at2"/>
<sequence>MDRKPSFTEHFIPREQGRVYAREYKGAGPAFVLMHGFPDNLHIYDDLIPYLAAAGRRVVVFDFLGFGASDKLPGAVYSFPQQLGDLEAVAEALDLDRCIPVAHDSSGLAAINFTLAHPERVEALHILNSGYDDAFPILWPEMVTLFATKSLNALSGAIAQSPAQFGWLLGWQKNLFRYALPESQQAHFDEGVGALIADNFIQAPSSGPAFVQLASQFFEELARNTQRLPELKALDIPVKVIWGEFDPYITADVARDRASHFSHASLRLLPAGHWLQSDMPEEVAKEMLS</sequence>
<dbReference type="RefSeq" id="WP_119322566.1">
    <property type="nucleotide sequence ID" value="NZ_AP025739.1"/>
</dbReference>
<dbReference type="AlphaFoldDB" id="A0A402CYZ5"/>